<reference evidence="1" key="1">
    <citation type="submission" date="2020-07" db="EMBL/GenBank/DDBJ databases">
        <title>Multicomponent nature underlies the extraordinary mechanical properties of spider dragline silk.</title>
        <authorList>
            <person name="Kono N."/>
            <person name="Nakamura H."/>
            <person name="Mori M."/>
            <person name="Yoshida Y."/>
            <person name="Ohtoshi R."/>
            <person name="Malay A.D."/>
            <person name="Moran D.A.P."/>
            <person name="Tomita M."/>
            <person name="Numata K."/>
            <person name="Arakawa K."/>
        </authorList>
    </citation>
    <scope>NUCLEOTIDE SEQUENCE</scope>
</reference>
<feature type="non-terminal residue" evidence="1">
    <location>
        <position position="38"/>
    </location>
</feature>
<keyword evidence="2" id="KW-1185">Reference proteome</keyword>
<accession>A0A8X6L2D2</accession>
<comment type="caution">
    <text evidence="1">The sequence shown here is derived from an EMBL/GenBank/DDBJ whole genome shotgun (WGS) entry which is preliminary data.</text>
</comment>
<organism evidence="1 2">
    <name type="scientific">Trichonephila clavata</name>
    <name type="common">Joro spider</name>
    <name type="synonym">Nephila clavata</name>
    <dbReference type="NCBI Taxonomy" id="2740835"/>
    <lineage>
        <taxon>Eukaryota</taxon>
        <taxon>Metazoa</taxon>
        <taxon>Ecdysozoa</taxon>
        <taxon>Arthropoda</taxon>
        <taxon>Chelicerata</taxon>
        <taxon>Arachnida</taxon>
        <taxon>Araneae</taxon>
        <taxon>Araneomorphae</taxon>
        <taxon>Entelegynae</taxon>
        <taxon>Araneoidea</taxon>
        <taxon>Nephilidae</taxon>
        <taxon>Trichonephila</taxon>
    </lineage>
</organism>
<gene>
    <name evidence="1" type="ORF">TNCT_327421</name>
</gene>
<dbReference type="EMBL" id="BMAO01014468">
    <property type="protein sequence ID" value="GFQ95195.1"/>
    <property type="molecule type" value="Genomic_DNA"/>
</dbReference>
<protein>
    <submittedName>
        <fullName evidence="1">Uncharacterized protein</fullName>
    </submittedName>
</protein>
<name>A0A8X6L2D2_TRICU</name>
<dbReference type="AlphaFoldDB" id="A0A8X6L2D2"/>
<proteinExistence type="predicted"/>
<dbReference type="Proteomes" id="UP000887116">
    <property type="component" value="Unassembled WGS sequence"/>
</dbReference>
<evidence type="ECO:0000313" key="1">
    <source>
        <dbReference type="EMBL" id="GFQ95195.1"/>
    </source>
</evidence>
<sequence>STQDFRVAISGEDSMICKFTGYADYYRCTSLKEMSERK</sequence>
<evidence type="ECO:0000313" key="2">
    <source>
        <dbReference type="Proteomes" id="UP000887116"/>
    </source>
</evidence>